<protein>
    <submittedName>
        <fullName evidence="1">Uncharacterized protein</fullName>
    </submittedName>
</protein>
<dbReference type="AlphaFoldDB" id="A0AB72XIB2"/>
<evidence type="ECO:0000313" key="2">
    <source>
        <dbReference type="Proteomes" id="UP000008896"/>
    </source>
</evidence>
<proteinExistence type="predicted"/>
<dbReference type="GeneID" id="45425027"/>
<gene>
    <name evidence="1" type="ordered locus">MCAN_10611</name>
</gene>
<evidence type="ECO:0000313" key="1">
    <source>
        <dbReference type="EMBL" id="CCC43397.1"/>
    </source>
</evidence>
<accession>A0AB72XIB2</accession>
<dbReference type="KEGG" id="mce:MCAN_10611"/>
<reference evidence="1 2" key="2">
    <citation type="journal article" date="2013" name="Nat. Genet.">
        <title>Genomic analysis of smooth tubercle bacilli provides insights into ancestry and pathoadaptation of Mycobacterium tuberculosis.</title>
        <authorList>
            <person name="Supply P."/>
            <person name="Marceau M."/>
            <person name="Mangenot S."/>
            <person name="Roche D."/>
            <person name="Rouanet C."/>
            <person name="Khanna V."/>
            <person name="Majlessi L."/>
            <person name="Criscuolo A."/>
            <person name="Tap J."/>
            <person name="Pawlik A."/>
            <person name="Fiette L."/>
            <person name="Orgeur M."/>
            <person name="Fabre M."/>
            <person name="Parmentier C."/>
            <person name="Frigui W."/>
            <person name="Simeone R."/>
            <person name="Boritsch E.C."/>
            <person name="Debrie A.S."/>
            <person name="Willery E."/>
            <person name="Walker D."/>
            <person name="Quail M.A."/>
            <person name="Ma L."/>
            <person name="Bouchier C."/>
            <person name="Salvignol G."/>
            <person name="Sayes F."/>
            <person name="Cascioferro A."/>
            <person name="Seemann T."/>
            <person name="Barbe V."/>
            <person name="Locht C."/>
            <person name="Gutierrez M.C."/>
            <person name="Leclerc C."/>
            <person name="Bentley S.D."/>
            <person name="Stinear T.P."/>
            <person name="Brisse S."/>
            <person name="Medigue C."/>
            <person name="Parkhill J."/>
            <person name="Cruveiller S."/>
            <person name="Brosch R."/>
        </authorList>
    </citation>
    <scope>NUCLEOTIDE SEQUENCE [LARGE SCALE GENOMIC DNA]</scope>
    <source>
        <strain evidence="1 2">CIPT 140010059</strain>
    </source>
</reference>
<name>A0AB72XIB2_MYCCP</name>
<dbReference type="RefSeq" id="WP_014000580.1">
    <property type="nucleotide sequence ID" value="NC_015848.1"/>
</dbReference>
<dbReference type="EMBL" id="HE572590">
    <property type="protein sequence ID" value="CCC43397.1"/>
    <property type="molecule type" value="Genomic_DNA"/>
</dbReference>
<sequence>MAEVTEEAVAGLLNAKISSPGAAIPIITAMAKAYTRGRGFDDGPNSDEPNAEIAAVITTAAARLAGNPRQSSLNQVMADFTSDQRTFFNGWTLAEQYVLNRYRVRAQ</sequence>
<reference evidence="1 2" key="1">
    <citation type="journal article" date="2012" name="PLoS Negl. Trop. Dis.">
        <title>The Genome of Mycobacterium Africanum West African 2 Reveals a Lineage-Specific Locus and Genome Erosion Common to the M. tuberculosis Complex.</title>
        <authorList>
            <person name="Bentley S.D."/>
            <person name="Comas I."/>
            <person name="Bryant J.M."/>
            <person name="Walker D."/>
            <person name="Smith N.H."/>
            <person name="Harris S.R."/>
            <person name="Thurston S."/>
            <person name="Gagneux S."/>
            <person name="Wood J."/>
            <person name="Antonio M."/>
            <person name="Quail M.A."/>
            <person name="Gehre F."/>
            <person name="Adegbola R.A."/>
            <person name="Parkhill J."/>
            <person name="de Jong B.C."/>
        </authorList>
    </citation>
    <scope>NUCLEOTIDE SEQUENCE [LARGE SCALE GENOMIC DNA]</scope>
    <source>
        <strain evidence="1 2">CIPT 140010059</strain>
    </source>
</reference>
<dbReference type="Proteomes" id="UP000008896">
    <property type="component" value="Chromosome"/>
</dbReference>
<organism evidence="1 2">
    <name type="scientific">Mycobacterium canettii (strain CIPT 140010059)</name>
    <dbReference type="NCBI Taxonomy" id="1048245"/>
    <lineage>
        <taxon>Bacteria</taxon>
        <taxon>Bacillati</taxon>
        <taxon>Actinomycetota</taxon>
        <taxon>Actinomycetes</taxon>
        <taxon>Mycobacteriales</taxon>
        <taxon>Mycobacteriaceae</taxon>
        <taxon>Mycobacterium</taxon>
        <taxon>Mycobacterium tuberculosis complex</taxon>
    </lineage>
</organism>